<dbReference type="AlphaFoldDB" id="A0A0F6A6H6"/>
<dbReference type="RefSeq" id="WP_046357764.1">
    <property type="nucleotide sequence ID" value="NZ_AUXW01000177.1"/>
</dbReference>
<dbReference type="Proteomes" id="UP000033434">
    <property type="component" value="Unassembled WGS sequence"/>
</dbReference>
<dbReference type="PATRIC" id="fig|1129367.4.peg.4375"/>
<proteinExistence type="predicted"/>
<dbReference type="InterPro" id="IPR013022">
    <property type="entry name" value="Xyl_isomerase-like_TIM-brl"/>
</dbReference>
<sequence>MSRQTMFPQGAVKFGITPTGWVNDDFLDIDIGIPFEQIVSEMALAGFEGCSRGHKYPSDSVVLKRELDMRGLVISEPWVSTYFTINDMKEQTFQSFEQEIQFLKEMQSGDLVLAELGGSSHQQPIALVPNAPKFTDEQFRRLADGLNELGHKANCHGVKMCYHHHMGTGVMTMDEIARFAELTDPDCVHFCLDTGHLFFAGGDNLEFIRLYGERIRHVHLKNIRKDIMDYSLANDLSFKEAILKGVFTVPGDPAGCLDFKEILQALADKSFAGWLIVEAEQNPANATPLLYAQMARKYLKEVTGL</sequence>
<dbReference type="Gene3D" id="3.20.20.150">
    <property type="entry name" value="Divalent-metal-dependent TIM barrel enzymes"/>
    <property type="match status" value="1"/>
</dbReference>
<gene>
    <name evidence="2" type="ORF">N479_21065</name>
</gene>
<dbReference type="PANTHER" id="PTHR12110:SF41">
    <property type="entry name" value="INOSOSE DEHYDRATASE"/>
    <property type="match status" value="1"/>
</dbReference>
<feature type="domain" description="Xylose isomerase-like TIM barrel" evidence="1">
    <location>
        <begin position="43"/>
        <end position="286"/>
    </location>
</feature>
<dbReference type="InterPro" id="IPR050312">
    <property type="entry name" value="IolE/XylAMocC-like"/>
</dbReference>
<dbReference type="PANTHER" id="PTHR12110">
    <property type="entry name" value="HYDROXYPYRUVATE ISOMERASE"/>
    <property type="match status" value="1"/>
</dbReference>
<reference evidence="2 3" key="1">
    <citation type="journal article" date="2015" name="BMC Genomics">
        <title>Genome mining reveals unlocked bioactive potential of marine Gram-negative bacteria.</title>
        <authorList>
            <person name="Machado H."/>
            <person name="Sonnenschein E.C."/>
            <person name="Melchiorsen J."/>
            <person name="Gram L."/>
        </authorList>
    </citation>
    <scope>NUCLEOTIDE SEQUENCE [LARGE SCALE GENOMIC DNA]</scope>
    <source>
        <strain evidence="2 3">S4054</strain>
    </source>
</reference>
<dbReference type="EMBL" id="AUXW01000177">
    <property type="protein sequence ID" value="KKE81723.1"/>
    <property type="molecule type" value="Genomic_DNA"/>
</dbReference>
<comment type="caution">
    <text evidence="2">The sequence shown here is derived from an EMBL/GenBank/DDBJ whole genome shotgun (WGS) entry which is preliminary data.</text>
</comment>
<protein>
    <recommendedName>
        <fullName evidence="1">Xylose isomerase-like TIM barrel domain-containing protein</fullName>
    </recommendedName>
</protein>
<accession>A0A0F6A6H6</accession>
<dbReference type="SUPFAM" id="SSF51658">
    <property type="entry name" value="Xylose isomerase-like"/>
    <property type="match status" value="1"/>
</dbReference>
<dbReference type="NCBIfam" id="TIGR04379">
    <property type="entry name" value="myo_inos_iolE"/>
    <property type="match status" value="1"/>
</dbReference>
<evidence type="ECO:0000259" key="1">
    <source>
        <dbReference type="Pfam" id="PF01261"/>
    </source>
</evidence>
<dbReference type="InterPro" id="IPR030823">
    <property type="entry name" value="IolE/MocC"/>
</dbReference>
<name>A0A0F6A6H6_9GAMM</name>
<evidence type="ECO:0000313" key="2">
    <source>
        <dbReference type="EMBL" id="KKE81723.1"/>
    </source>
</evidence>
<evidence type="ECO:0000313" key="3">
    <source>
        <dbReference type="Proteomes" id="UP000033434"/>
    </source>
</evidence>
<dbReference type="InterPro" id="IPR036237">
    <property type="entry name" value="Xyl_isomerase-like_sf"/>
</dbReference>
<organism evidence="2 3">
    <name type="scientific">Pseudoalteromonas luteoviolacea S4054</name>
    <dbReference type="NCBI Taxonomy" id="1129367"/>
    <lineage>
        <taxon>Bacteria</taxon>
        <taxon>Pseudomonadati</taxon>
        <taxon>Pseudomonadota</taxon>
        <taxon>Gammaproteobacteria</taxon>
        <taxon>Alteromonadales</taxon>
        <taxon>Pseudoalteromonadaceae</taxon>
        <taxon>Pseudoalteromonas</taxon>
    </lineage>
</organism>
<dbReference type="Pfam" id="PF01261">
    <property type="entry name" value="AP_endonuc_2"/>
    <property type="match status" value="1"/>
</dbReference>